<evidence type="ECO:0000313" key="3">
    <source>
        <dbReference type="Proteomes" id="UP000240912"/>
    </source>
</evidence>
<dbReference type="AlphaFoldDB" id="A0A2T3HQ87"/>
<dbReference type="SUPFAM" id="SSF69593">
    <property type="entry name" value="Glycerol-3-phosphate (1)-acyltransferase"/>
    <property type="match status" value="1"/>
</dbReference>
<gene>
    <name evidence="2" type="ORF">C7T94_00160</name>
</gene>
<dbReference type="OrthoDB" id="152799at2"/>
<comment type="caution">
    <text evidence="2">The sequence shown here is derived from an EMBL/GenBank/DDBJ whole genome shotgun (WGS) entry which is preliminary data.</text>
</comment>
<evidence type="ECO:0000313" key="2">
    <source>
        <dbReference type="EMBL" id="PST84589.1"/>
    </source>
</evidence>
<name>A0A2T3HQ87_9SPHI</name>
<dbReference type="SMART" id="SM00563">
    <property type="entry name" value="PlsC"/>
    <property type="match status" value="1"/>
</dbReference>
<feature type="domain" description="Phospholipid/glycerol acyltransferase" evidence="1">
    <location>
        <begin position="42"/>
        <end position="161"/>
    </location>
</feature>
<dbReference type="InterPro" id="IPR002123">
    <property type="entry name" value="Plipid/glycerol_acylTrfase"/>
</dbReference>
<dbReference type="CDD" id="cd06551">
    <property type="entry name" value="LPLAT"/>
    <property type="match status" value="1"/>
</dbReference>
<dbReference type="EMBL" id="PYLS01000001">
    <property type="protein sequence ID" value="PST84589.1"/>
    <property type="molecule type" value="Genomic_DNA"/>
</dbReference>
<organism evidence="2 3">
    <name type="scientific">Pedobacter yulinensis</name>
    <dbReference type="NCBI Taxonomy" id="2126353"/>
    <lineage>
        <taxon>Bacteria</taxon>
        <taxon>Pseudomonadati</taxon>
        <taxon>Bacteroidota</taxon>
        <taxon>Sphingobacteriia</taxon>
        <taxon>Sphingobacteriales</taxon>
        <taxon>Sphingobacteriaceae</taxon>
        <taxon>Pedobacter</taxon>
    </lineage>
</organism>
<accession>A0A2T3HQ87</accession>
<evidence type="ECO:0000259" key="1">
    <source>
        <dbReference type="SMART" id="SM00563"/>
    </source>
</evidence>
<keyword evidence="2" id="KW-0808">Transferase</keyword>
<keyword evidence="3" id="KW-1185">Reference proteome</keyword>
<dbReference type="GO" id="GO:0016746">
    <property type="term" value="F:acyltransferase activity"/>
    <property type="evidence" value="ECO:0007669"/>
    <property type="project" value="UniProtKB-KW"/>
</dbReference>
<dbReference type="Proteomes" id="UP000240912">
    <property type="component" value="Unassembled WGS sequence"/>
</dbReference>
<dbReference type="Pfam" id="PF01553">
    <property type="entry name" value="Acyltransferase"/>
    <property type="match status" value="1"/>
</dbReference>
<proteinExistence type="predicted"/>
<sequence>MFEPRQNKLVSGFFSWYISFLIKRNFTSYTYSDLDTGGSESVLLLANHFSWWDGFLLFHLNKKTFRRNFHVLITADNYKTVFFLKYLGGFAVSRPGRDIVETLSYAGKLLEQPGNLVLLFPQGKIYSSQVGSIQFEKGVMQILQAGERRFRVVFAATFTDYWDRKKAAVKTYLQEWVPEPYVSLQLLKNAYNKHYQQSAEEQSRKVV</sequence>
<dbReference type="RefSeq" id="WP_107212505.1">
    <property type="nucleotide sequence ID" value="NZ_KZ686268.1"/>
</dbReference>
<keyword evidence="2" id="KW-0012">Acyltransferase</keyword>
<reference evidence="2 3" key="1">
    <citation type="submission" date="2018-03" db="EMBL/GenBank/DDBJ databases">
        <authorList>
            <person name="Keele B.F."/>
        </authorList>
    </citation>
    <scope>NUCLEOTIDE SEQUENCE [LARGE SCALE GENOMIC DNA]</scope>
    <source>
        <strain evidence="2 3">YL28-9</strain>
    </source>
</reference>
<protein>
    <submittedName>
        <fullName evidence="2">Glycerol acyltransferase</fullName>
    </submittedName>
</protein>